<accession>I3UN91</accession>
<name>I3UN91_PSEPU</name>
<dbReference type="KEGG" id="ppi:YSA_00345"/>
<reference evidence="1 2" key="1">
    <citation type="journal article" date="2012" name="J. Bacteriol.">
        <title>Complete Genome Sequence of the Naphthalene-Degrading Pseudomonas putida Strain ND6.</title>
        <authorList>
            <person name="Li S."/>
            <person name="Zhao H."/>
            <person name="Li Y."/>
            <person name="Niu S."/>
            <person name="Cai B."/>
        </authorList>
    </citation>
    <scope>NUCLEOTIDE SEQUENCE [LARGE SCALE GENOMIC DNA]</scope>
    <source>
        <strain evidence="1 2">ND6</strain>
    </source>
</reference>
<evidence type="ECO:0000313" key="2">
    <source>
        <dbReference type="Proteomes" id="UP000005268"/>
    </source>
</evidence>
<organism evidence="1 2">
    <name type="scientific">Pseudomonas putida ND6</name>
    <dbReference type="NCBI Taxonomy" id="231023"/>
    <lineage>
        <taxon>Bacteria</taxon>
        <taxon>Pseudomonadati</taxon>
        <taxon>Pseudomonadota</taxon>
        <taxon>Gammaproteobacteria</taxon>
        <taxon>Pseudomonadales</taxon>
        <taxon>Pseudomonadaceae</taxon>
        <taxon>Pseudomonas</taxon>
    </lineage>
</organism>
<dbReference type="EMBL" id="CP003588">
    <property type="protein sequence ID" value="AFK66962.1"/>
    <property type="molecule type" value="Genomic_DNA"/>
</dbReference>
<dbReference type="HOGENOM" id="CLU_3366678_0_0_6"/>
<proteinExistence type="predicted"/>
<dbReference type="AlphaFoldDB" id="I3UN91"/>
<dbReference type="Proteomes" id="UP000005268">
    <property type="component" value="Chromosome"/>
</dbReference>
<evidence type="ECO:0000313" key="1">
    <source>
        <dbReference type="EMBL" id="AFK66962.1"/>
    </source>
</evidence>
<sequence length="35" mass="3642">MAVTPASMWVKHAHHGGVAIGNDGLVSEAKTSLIR</sequence>
<gene>
    <name evidence="1" type="ORF">YSA_00345</name>
</gene>
<protein>
    <submittedName>
        <fullName evidence="1">Uncharacterized protein</fullName>
    </submittedName>
</protein>